<evidence type="ECO:0000256" key="2">
    <source>
        <dbReference type="RuleBase" id="RU367113"/>
    </source>
</evidence>
<dbReference type="EMBL" id="JACMRX010000003">
    <property type="protein sequence ID" value="KAF7993026.1"/>
    <property type="molecule type" value="Genomic_DNA"/>
</dbReference>
<proteinExistence type="inferred from homology"/>
<dbReference type="GO" id="GO:0000956">
    <property type="term" value="P:nuclear-transcribed mRNA catabolic process"/>
    <property type="evidence" value="ECO:0007669"/>
    <property type="project" value="TreeGrafter"/>
</dbReference>
<dbReference type="PANTHER" id="PTHR12395:SF9">
    <property type="entry name" value="DECAPPING AND EXORIBONUCLEASE PROTEIN"/>
    <property type="match status" value="1"/>
</dbReference>
<dbReference type="GO" id="GO:0005634">
    <property type="term" value="C:nucleus"/>
    <property type="evidence" value="ECO:0007669"/>
    <property type="project" value="UniProtKB-SubCell"/>
</dbReference>
<protein>
    <recommendedName>
        <fullName evidence="2">Decapping nuclease</fullName>
        <ecNumber evidence="2">3.6.1.-</ecNumber>
    </recommendedName>
</protein>
<dbReference type="OrthoDB" id="5853397at2759"/>
<dbReference type="GO" id="GO:0034353">
    <property type="term" value="F:mRNA 5'-diphosphatase activity"/>
    <property type="evidence" value="ECO:0007669"/>
    <property type="project" value="TreeGrafter"/>
</dbReference>
<keyword evidence="2" id="KW-0540">Nuclease</keyword>
<sequence>MSIFHLRNNSSDDSFPKFTKPKIIGYFSLNSERSWSQDAKQLGYYYPLSKLQNKINFDLNQGIDNVIRKASNLDEKIDHLLRWIKLNSDKLTTTPDSKKWIDADFVIYRGQLTKIMKSLYDFKEGWILCAVKFKGTIYICSFDTDEDKAAAENITPQQKQFMSWEKPVNENEEFDCVFTTRLNDKKILYGAEVDGLYSNEKINEPLPLDRLSFVELKTSKTIYNNHQQRTLEKYKFLRWWCQSFLVGIEDILCGFRNDNGIIESIQQFQVSQMGRNYKHYWSAGKCMNLLDNFLQFVKNNVLEDYDNKIYVFERMPFEDIKVTTASPHSKYAFLPTWFTQQ</sequence>
<keyword evidence="2" id="KW-0539">Nucleus</keyword>
<comment type="function">
    <text evidence="2">Decapping enzyme for NAD-capped RNAs: specifically hydrolyzes the nicotinamide adenine dinucleotide (NAD) cap from a subset of RNAs by removing the entire NAD moiety from the 5'-end of an NAD-capped RNA.</text>
</comment>
<gene>
    <name evidence="4" type="ORF">HCN44_005807</name>
</gene>
<dbReference type="InterPro" id="IPR013961">
    <property type="entry name" value="RAI1"/>
</dbReference>
<dbReference type="GO" id="GO:0003723">
    <property type="term" value="F:RNA binding"/>
    <property type="evidence" value="ECO:0007669"/>
    <property type="project" value="UniProtKB-KW"/>
</dbReference>
<comment type="subcellular location">
    <subcellularLocation>
        <location evidence="2">Nucleus</location>
    </subcellularLocation>
</comment>
<dbReference type="Proteomes" id="UP000639338">
    <property type="component" value="Unassembled WGS sequence"/>
</dbReference>
<dbReference type="InterPro" id="IPR039039">
    <property type="entry name" value="RAI1-like_fam"/>
</dbReference>
<dbReference type="Pfam" id="PF08652">
    <property type="entry name" value="RAI1"/>
    <property type="match status" value="1"/>
</dbReference>
<comment type="similarity">
    <text evidence="1 2">Belongs to the DXO/Dom3Z family.</text>
</comment>
<keyword evidence="2" id="KW-0694">RNA-binding</keyword>
<evidence type="ECO:0000313" key="5">
    <source>
        <dbReference type="Proteomes" id="UP000639338"/>
    </source>
</evidence>
<dbReference type="GO" id="GO:0110155">
    <property type="term" value="P:NAD-cap decapping"/>
    <property type="evidence" value="ECO:0007669"/>
    <property type="project" value="TreeGrafter"/>
</dbReference>
<dbReference type="GO" id="GO:0005829">
    <property type="term" value="C:cytosol"/>
    <property type="evidence" value="ECO:0007669"/>
    <property type="project" value="TreeGrafter"/>
</dbReference>
<dbReference type="GO" id="GO:0000166">
    <property type="term" value="F:nucleotide binding"/>
    <property type="evidence" value="ECO:0007669"/>
    <property type="project" value="UniProtKB-KW"/>
</dbReference>
<name>A0A834XUJ7_APHGI</name>
<dbReference type="GO" id="GO:0046872">
    <property type="term" value="F:metal ion binding"/>
    <property type="evidence" value="ECO:0007669"/>
    <property type="project" value="UniProtKB-KW"/>
</dbReference>
<evidence type="ECO:0000259" key="3">
    <source>
        <dbReference type="Pfam" id="PF08652"/>
    </source>
</evidence>
<evidence type="ECO:0000313" key="4">
    <source>
        <dbReference type="EMBL" id="KAF7993026.1"/>
    </source>
</evidence>
<dbReference type="EC" id="3.6.1.-" evidence="2"/>
<feature type="domain" description="RAI1-like" evidence="3">
    <location>
        <begin position="163"/>
        <end position="338"/>
    </location>
</feature>
<dbReference type="AlphaFoldDB" id="A0A834XUJ7"/>
<keyword evidence="2" id="KW-0378">Hydrolase</keyword>
<accession>A0A834XUJ7</accession>
<comment type="caution">
    <text evidence="4">The sequence shown here is derived from an EMBL/GenBank/DDBJ whole genome shotgun (WGS) entry which is preliminary data.</text>
</comment>
<keyword evidence="2" id="KW-0479">Metal-binding</keyword>
<keyword evidence="2" id="KW-0547">Nucleotide-binding</keyword>
<dbReference type="PANTHER" id="PTHR12395">
    <property type="entry name" value="DOM-3 RELATED"/>
    <property type="match status" value="1"/>
</dbReference>
<reference evidence="4 5" key="1">
    <citation type="submission" date="2020-08" db="EMBL/GenBank/DDBJ databases">
        <title>Aphidius gifuensis genome sequencing and assembly.</title>
        <authorList>
            <person name="Du Z."/>
        </authorList>
    </citation>
    <scope>NUCLEOTIDE SEQUENCE [LARGE SCALE GENOMIC DNA]</scope>
    <source>
        <strain evidence="4">YNYX2018</strain>
        <tissue evidence="4">Adults</tissue>
    </source>
</reference>
<organism evidence="4 5">
    <name type="scientific">Aphidius gifuensis</name>
    <name type="common">Parasitoid wasp</name>
    <dbReference type="NCBI Taxonomy" id="684658"/>
    <lineage>
        <taxon>Eukaryota</taxon>
        <taxon>Metazoa</taxon>
        <taxon>Ecdysozoa</taxon>
        <taxon>Arthropoda</taxon>
        <taxon>Hexapoda</taxon>
        <taxon>Insecta</taxon>
        <taxon>Pterygota</taxon>
        <taxon>Neoptera</taxon>
        <taxon>Endopterygota</taxon>
        <taxon>Hymenoptera</taxon>
        <taxon>Apocrita</taxon>
        <taxon>Ichneumonoidea</taxon>
        <taxon>Braconidae</taxon>
        <taxon>Aphidiinae</taxon>
        <taxon>Aphidius</taxon>
    </lineage>
</organism>
<comment type="cofactor">
    <cofactor evidence="2">
        <name>a divalent metal cation</name>
        <dbReference type="ChEBI" id="CHEBI:60240"/>
    </cofactor>
</comment>
<evidence type="ECO:0000256" key="1">
    <source>
        <dbReference type="ARBA" id="ARBA00006562"/>
    </source>
</evidence>
<keyword evidence="5" id="KW-1185">Reference proteome</keyword>
<dbReference type="GO" id="GO:0004518">
    <property type="term" value="F:nuclease activity"/>
    <property type="evidence" value="ECO:0007669"/>
    <property type="project" value="UniProtKB-KW"/>
</dbReference>